<organism evidence="4 5">
    <name type="scientific">Saccharomonospora xinjiangensis XJ-54</name>
    <dbReference type="NCBI Taxonomy" id="882086"/>
    <lineage>
        <taxon>Bacteria</taxon>
        <taxon>Bacillati</taxon>
        <taxon>Actinomycetota</taxon>
        <taxon>Actinomycetes</taxon>
        <taxon>Pseudonocardiales</taxon>
        <taxon>Pseudonocardiaceae</taxon>
        <taxon>Saccharomonospora</taxon>
    </lineage>
</organism>
<keyword evidence="5" id="KW-1185">Reference proteome</keyword>
<dbReference type="AlphaFoldDB" id="I0V2N9"/>
<dbReference type="Proteomes" id="UP000004691">
    <property type="component" value="Unassembled WGS sequence"/>
</dbReference>
<evidence type="ECO:0000313" key="4">
    <source>
        <dbReference type="EMBL" id="EID54392.1"/>
    </source>
</evidence>
<feature type="domain" description="Septum formation-related" evidence="3">
    <location>
        <begin position="144"/>
        <end position="284"/>
    </location>
</feature>
<evidence type="ECO:0000256" key="2">
    <source>
        <dbReference type="SAM" id="SignalP"/>
    </source>
</evidence>
<proteinExistence type="predicted"/>
<reference evidence="4 5" key="1">
    <citation type="submission" date="2012-01" db="EMBL/GenBank/DDBJ databases">
        <title>Improved High-Quality Draft sequence of Saccharomonospora xinjiangensis XJ-54.</title>
        <authorList>
            <consortium name="US DOE Joint Genome Institute"/>
            <person name="Lucas S."/>
            <person name="Han J."/>
            <person name="Lapidus A."/>
            <person name="Cheng J.-F."/>
            <person name="Goodwin L."/>
            <person name="Pitluck S."/>
            <person name="Peters L."/>
            <person name="Mikhailova N."/>
            <person name="Teshima H."/>
            <person name="Detter J.C."/>
            <person name="Han C."/>
            <person name="Tapia R."/>
            <person name="Land M."/>
            <person name="Hauser L."/>
            <person name="Kyrpides N."/>
            <person name="Ivanova N."/>
            <person name="Pagani I."/>
            <person name="Brambilla E.-M."/>
            <person name="Klenk H.-P."/>
            <person name="Woyke T."/>
        </authorList>
    </citation>
    <scope>NUCLEOTIDE SEQUENCE [LARGE SCALE GENOMIC DNA]</scope>
    <source>
        <strain evidence="4 5">XJ-54</strain>
    </source>
</reference>
<dbReference type="eggNOG" id="ENOG5030VN0">
    <property type="taxonomic scope" value="Bacteria"/>
</dbReference>
<evidence type="ECO:0000313" key="5">
    <source>
        <dbReference type="Proteomes" id="UP000004691"/>
    </source>
</evidence>
<protein>
    <recommendedName>
        <fullName evidence="3">Septum formation-related domain-containing protein</fullName>
    </recommendedName>
</protein>
<feature type="signal peptide" evidence="2">
    <location>
        <begin position="1"/>
        <end position="20"/>
    </location>
</feature>
<name>I0V2N9_9PSEU</name>
<evidence type="ECO:0000256" key="1">
    <source>
        <dbReference type="SAM" id="MobiDB-lite"/>
    </source>
</evidence>
<dbReference type="Pfam" id="PF13845">
    <property type="entry name" value="Septum_form"/>
    <property type="match status" value="1"/>
</dbReference>
<sequence length="306" mass="31935">MSRQGLVLAGATLLVAVTVASCVTEVDGTAQPPANHAVAGNTDAASAAPSTGSTGATGSTGSERSGSQGAAEVADPGECVRGGDPAPIDCDEPHTVEITASGTFGGAMAEKPPARDEVFSAVFPSCRQEAAAYLGSDDYDLTTLSAWLLWAGEDAWARGERWYRCGVAELDKANEAKQRTGSVRNALRGDGVHTYRLCSFTAPSEEPPAPTPCDRPHRGEAVAVVPMGKHTDPLPSEEEFDAAAVEACEKAVTTYLGGAREDVAAAWRWPDEVAWKRGFTNLTCYAQTEAPVTASLRGVKESPLPR</sequence>
<feature type="compositionally biased region" description="Low complexity" evidence="1">
    <location>
        <begin position="42"/>
        <end position="67"/>
    </location>
</feature>
<feature type="region of interest" description="Disordered" evidence="1">
    <location>
        <begin position="29"/>
        <end position="92"/>
    </location>
</feature>
<accession>I0V2N9</accession>
<keyword evidence="2" id="KW-0732">Signal</keyword>
<dbReference type="HOGENOM" id="CLU_080960_0_0_11"/>
<dbReference type="STRING" id="882086.SacxiDRAFT_2160"/>
<feature type="chain" id="PRO_5038519312" description="Septum formation-related domain-containing protein" evidence="2">
    <location>
        <begin position="21"/>
        <end position="306"/>
    </location>
</feature>
<evidence type="ECO:0000259" key="3">
    <source>
        <dbReference type="Pfam" id="PF13845"/>
    </source>
</evidence>
<dbReference type="InterPro" id="IPR026004">
    <property type="entry name" value="Septum_form"/>
</dbReference>
<dbReference type="RefSeq" id="WP_006238541.1">
    <property type="nucleotide sequence ID" value="NZ_JH636049.1"/>
</dbReference>
<dbReference type="OrthoDB" id="3381205at2"/>
<dbReference type="EMBL" id="JH636049">
    <property type="protein sequence ID" value="EID54392.1"/>
    <property type="molecule type" value="Genomic_DNA"/>
</dbReference>
<dbReference type="PROSITE" id="PS51257">
    <property type="entry name" value="PROKAR_LIPOPROTEIN"/>
    <property type="match status" value="1"/>
</dbReference>
<gene>
    <name evidence="4" type="ORF">SacxiDRAFT_2160</name>
</gene>